<organism evidence="1">
    <name type="scientific">viral metagenome</name>
    <dbReference type="NCBI Taxonomy" id="1070528"/>
    <lineage>
        <taxon>unclassified sequences</taxon>
        <taxon>metagenomes</taxon>
        <taxon>organismal metagenomes</taxon>
    </lineage>
</organism>
<dbReference type="AlphaFoldDB" id="A0A6C0CAF6"/>
<evidence type="ECO:0000313" key="1">
    <source>
        <dbReference type="EMBL" id="QHT01323.1"/>
    </source>
</evidence>
<protein>
    <submittedName>
        <fullName evidence="1">Uncharacterized protein</fullName>
    </submittedName>
</protein>
<accession>A0A6C0CAF6</accession>
<name>A0A6C0CAF6_9ZZZZ</name>
<reference evidence="1" key="1">
    <citation type="journal article" date="2020" name="Nature">
        <title>Giant virus diversity and host interactions through global metagenomics.</title>
        <authorList>
            <person name="Schulz F."/>
            <person name="Roux S."/>
            <person name="Paez-Espino D."/>
            <person name="Jungbluth S."/>
            <person name="Walsh D.A."/>
            <person name="Denef V.J."/>
            <person name="McMahon K.D."/>
            <person name="Konstantinidis K.T."/>
            <person name="Eloe-Fadrosh E.A."/>
            <person name="Kyrpides N.C."/>
            <person name="Woyke T."/>
        </authorList>
    </citation>
    <scope>NUCLEOTIDE SEQUENCE</scope>
    <source>
        <strain evidence="1">GVMAG-M-3300020192-26</strain>
    </source>
</reference>
<dbReference type="EMBL" id="MN739369">
    <property type="protein sequence ID" value="QHT01323.1"/>
    <property type="molecule type" value="Genomic_DNA"/>
</dbReference>
<sequence>MINPTYLTKSSQDKYIDMKISNEKLDPKLKKILDIMLVSFKKNLIIESKSPTKLQKMQKIFIQFHNMFSNIRDSKFVSDVKKFNKVITYTLDTPHGIITLNFLYDKNKIKVISAITHALHTFCNFFNKIDYDGLVIYVCLDDNKRDIIIFDDRKTYDEKIAYLQKNSLALNVSGMTDKNKKIVFLTRTEEIVKLLFHEMVHYIGLDEKLRRVNYTNNWAVAPVELNISETYTEFMAVLLNAAYQSIYIWCLDPKKSIDQIYRTILNMETIYSLRLTANILKFYGYDSATYENFFKGIGHKNSEAIPLWEYIFLRTICMMNMTFFPSNYVMNDVATFVKLLKNDRQLVENLEKYMSGPMDLNISYNMIDLDWEKHI</sequence>
<proteinExistence type="predicted"/>